<keyword evidence="2" id="KW-1185">Reference proteome</keyword>
<sequence length="82" mass="9362">MRRTTVYCGTGIINVESAAFGIRYEKKAKEQYKSEIESVHEQFQLRDCGFVVYSSFPLLLLLPMVSGHLHTTVKVSWKLSAH</sequence>
<reference evidence="1" key="2">
    <citation type="submission" date="2020-11" db="EMBL/GenBank/DDBJ databases">
        <authorList>
            <person name="McCartney M.A."/>
            <person name="Auch B."/>
            <person name="Kono T."/>
            <person name="Mallez S."/>
            <person name="Becker A."/>
            <person name="Gohl D.M."/>
            <person name="Silverstein K.A.T."/>
            <person name="Koren S."/>
            <person name="Bechman K.B."/>
            <person name="Herman A."/>
            <person name="Abrahante J.E."/>
            <person name="Garbe J."/>
        </authorList>
    </citation>
    <scope>NUCLEOTIDE SEQUENCE</scope>
    <source>
        <strain evidence="1">Duluth1</strain>
        <tissue evidence="1">Whole animal</tissue>
    </source>
</reference>
<dbReference type="Proteomes" id="UP000828390">
    <property type="component" value="Unassembled WGS sequence"/>
</dbReference>
<dbReference type="EMBL" id="JAIWYP010000010">
    <property type="protein sequence ID" value="KAH3748467.1"/>
    <property type="molecule type" value="Genomic_DNA"/>
</dbReference>
<organism evidence="1 2">
    <name type="scientific">Dreissena polymorpha</name>
    <name type="common">Zebra mussel</name>
    <name type="synonym">Mytilus polymorpha</name>
    <dbReference type="NCBI Taxonomy" id="45954"/>
    <lineage>
        <taxon>Eukaryota</taxon>
        <taxon>Metazoa</taxon>
        <taxon>Spiralia</taxon>
        <taxon>Lophotrochozoa</taxon>
        <taxon>Mollusca</taxon>
        <taxon>Bivalvia</taxon>
        <taxon>Autobranchia</taxon>
        <taxon>Heteroconchia</taxon>
        <taxon>Euheterodonta</taxon>
        <taxon>Imparidentia</taxon>
        <taxon>Neoheterodontei</taxon>
        <taxon>Myida</taxon>
        <taxon>Dreissenoidea</taxon>
        <taxon>Dreissenidae</taxon>
        <taxon>Dreissena</taxon>
    </lineage>
</organism>
<comment type="caution">
    <text evidence="1">The sequence shown here is derived from an EMBL/GenBank/DDBJ whole genome shotgun (WGS) entry which is preliminary data.</text>
</comment>
<accession>A0A9D4I6L0</accession>
<proteinExistence type="predicted"/>
<dbReference type="AlphaFoldDB" id="A0A9D4I6L0"/>
<protein>
    <submittedName>
        <fullName evidence="1">Uncharacterized protein</fullName>
    </submittedName>
</protein>
<reference evidence="1" key="1">
    <citation type="journal article" date="2019" name="bioRxiv">
        <title>The Genome of the Zebra Mussel, Dreissena polymorpha: A Resource for Invasive Species Research.</title>
        <authorList>
            <person name="McCartney M.A."/>
            <person name="Auch B."/>
            <person name="Kono T."/>
            <person name="Mallez S."/>
            <person name="Zhang Y."/>
            <person name="Obille A."/>
            <person name="Becker A."/>
            <person name="Abrahante J.E."/>
            <person name="Garbe J."/>
            <person name="Badalamenti J.P."/>
            <person name="Herman A."/>
            <person name="Mangelson H."/>
            <person name="Liachko I."/>
            <person name="Sullivan S."/>
            <person name="Sone E.D."/>
            <person name="Koren S."/>
            <person name="Silverstein K.A.T."/>
            <person name="Beckman K.B."/>
            <person name="Gohl D.M."/>
        </authorList>
    </citation>
    <scope>NUCLEOTIDE SEQUENCE</scope>
    <source>
        <strain evidence="1">Duluth1</strain>
        <tissue evidence="1">Whole animal</tissue>
    </source>
</reference>
<evidence type="ECO:0000313" key="1">
    <source>
        <dbReference type="EMBL" id="KAH3748467.1"/>
    </source>
</evidence>
<gene>
    <name evidence="1" type="ORF">DPMN_182913</name>
</gene>
<evidence type="ECO:0000313" key="2">
    <source>
        <dbReference type="Proteomes" id="UP000828390"/>
    </source>
</evidence>
<name>A0A9D4I6L0_DREPO</name>